<evidence type="ECO:0000313" key="2">
    <source>
        <dbReference type="EMBL" id="OUE05096.1"/>
    </source>
</evidence>
<feature type="compositionally biased region" description="Polar residues" evidence="1">
    <location>
        <begin position="1"/>
        <end position="12"/>
    </location>
</feature>
<accession>A0A251XNT6</accession>
<evidence type="ECO:0000313" key="3">
    <source>
        <dbReference type="Proteomes" id="UP000195062"/>
    </source>
</evidence>
<sequence>MSEIRNSGNQYEIQDPIAQYPSPPFPQQEQTGPATRSASSRRPTTARTATSASDG</sequence>
<keyword evidence="3" id="KW-1185">Reference proteome</keyword>
<proteinExistence type="predicted"/>
<gene>
    <name evidence="2" type="ORF">CMMCAS07_09105</name>
</gene>
<feature type="region of interest" description="Disordered" evidence="1">
    <location>
        <begin position="1"/>
        <end position="55"/>
    </location>
</feature>
<reference evidence="2 3" key="1">
    <citation type="submission" date="2016-08" db="EMBL/GenBank/DDBJ databases">
        <title>Genome sequence of Clavibacter michiganensis subsp. michiganensis strain CASJ007.</title>
        <authorList>
            <person name="Thapa S.P."/>
            <person name="Coaker G."/>
        </authorList>
    </citation>
    <scope>NUCLEOTIDE SEQUENCE [LARGE SCALE GENOMIC DNA]</scope>
    <source>
        <strain evidence="2">CASJ007</strain>
    </source>
</reference>
<dbReference type="Proteomes" id="UP000195062">
    <property type="component" value="Unassembled WGS sequence"/>
</dbReference>
<evidence type="ECO:0000256" key="1">
    <source>
        <dbReference type="SAM" id="MobiDB-lite"/>
    </source>
</evidence>
<comment type="caution">
    <text evidence="2">The sequence shown here is derived from an EMBL/GenBank/DDBJ whole genome shotgun (WGS) entry which is preliminary data.</text>
</comment>
<protein>
    <submittedName>
        <fullName evidence="2">Uncharacterized protein</fullName>
    </submittedName>
</protein>
<dbReference type="AlphaFoldDB" id="A0A251XNT6"/>
<feature type="compositionally biased region" description="Low complexity" evidence="1">
    <location>
        <begin position="33"/>
        <end position="55"/>
    </location>
</feature>
<organism evidence="2 3">
    <name type="scientific">Clavibacter michiganensis subsp. michiganensis</name>
    <dbReference type="NCBI Taxonomy" id="33013"/>
    <lineage>
        <taxon>Bacteria</taxon>
        <taxon>Bacillati</taxon>
        <taxon>Actinomycetota</taxon>
        <taxon>Actinomycetes</taxon>
        <taxon>Micrococcales</taxon>
        <taxon>Microbacteriaceae</taxon>
        <taxon>Clavibacter</taxon>
    </lineage>
</organism>
<dbReference type="EMBL" id="MDHH01000001">
    <property type="protein sequence ID" value="OUE05096.1"/>
    <property type="molecule type" value="Genomic_DNA"/>
</dbReference>
<name>A0A251XNT6_CLAMM</name>